<protein>
    <recommendedName>
        <fullName evidence="3">Arylalkylamine N-acetyltransferase</fullName>
    </recommendedName>
</protein>
<organism evidence="1 2">
    <name type="scientific">Tenebrio molitor</name>
    <name type="common">Yellow mealworm beetle</name>
    <dbReference type="NCBI Taxonomy" id="7067"/>
    <lineage>
        <taxon>Eukaryota</taxon>
        <taxon>Metazoa</taxon>
        <taxon>Ecdysozoa</taxon>
        <taxon>Arthropoda</taxon>
        <taxon>Hexapoda</taxon>
        <taxon>Insecta</taxon>
        <taxon>Pterygota</taxon>
        <taxon>Neoptera</taxon>
        <taxon>Endopterygota</taxon>
        <taxon>Coleoptera</taxon>
        <taxon>Polyphaga</taxon>
        <taxon>Cucujiformia</taxon>
        <taxon>Tenebrionidae</taxon>
        <taxon>Tenebrio</taxon>
    </lineage>
</organism>
<proteinExistence type="predicted"/>
<reference evidence="1" key="1">
    <citation type="journal article" date="2020" name="J Insects Food Feed">
        <title>The yellow mealworm (Tenebrio molitor) genome: a resource for the emerging insects as food and feed industry.</title>
        <authorList>
            <person name="Eriksson T."/>
            <person name="Andere A."/>
            <person name="Kelstrup H."/>
            <person name="Emery V."/>
            <person name="Picard C."/>
        </authorList>
    </citation>
    <scope>NUCLEOTIDE SEQUENCE</scope>
    <source>
        <strain evidence="1">Stoneville</strain>
        <tissue evidence="1">Whole head</tissue>
    </source>
</reference>
<evidence type="ECO:0000313" key="1">
    <source>
        <dbReference type="EMBL" id="KAH0820808.1"/>
    </source>
</evidence>
<gene>
    <name evidence="1" type="ORF">GEV33_001983</name>
</gene>
<dbReference type="CDD" id="cd04301">
    <property type="entry name" value="NAT_SF"/>
    <property type="match status" value="1"/>
</dbReference>
<dbReference type="EMBL" id="JABDTM020010700">
    <property type="protein sequence ID" value="KAH0820808.1"/>
    <property type="molecule type" value="Genomic_DNA"/>
</dbReference>
<keyword evidence="2" id="KW-1185">Reference proteome</keyword>
<dbReference type="PANTHER" id="PTHR20905:SF28">
    <property type="entry name" value="GH28833P-RELATED"/>
    <property type="match status" value="1"/>
</dbReference>
<accession>A0A8J6LJ40</accession>
<dbReference type="Proteomes" id="UP000719412">
    <property type="component" value="Unassembled WGS sequence"/>
</dbReference>
<dbReference type="Gene3D" id="3.40.630.30">
    <property type="match status" value="1"/>
</dbReference>
<sequence>MENQILAINDDGSIQYQQLTSKYLEGACEVTKKTVFTSGTMCRFLGVPEDEDALAELTQISRTAAKDGVSVIAIDKTTDKVVAVAINKFLQKSQPFFENFRKTFKNPKSLKIIDFITSSDDHCDLFEHCKVDCLMEILFLGTLPEYRKKGIAKKLCELSVDVAQKLYDGVNVKKCVDGKDLTLEPVPKVVYAIFVSFISQRIGKELGFEIAAERSNRRLELMGQVFENPNSETATTTIEYKMLGKN</sequence>
<dbReference type="InterPro" id="IPR016181">
    <property type="entry name" value="Acyl_CoA_acyltransferase"/>
</dbReference>
<dbReference type="AlphaFoldDB" id="A0A8J6LJ40"/>
<dbReference type="SUPFAM" id="SSF55729">
    <property type="entry name" value="Acyl-CoA N-acyltransferases (Nat)"/>
    <property type="match status" value="1"/>
</dbReference>
<name>A0A8J6LJ40_TENMO</name>
<dbReference type="PANTHER" id="PTHR20905">
    <property type="entry name" value="N-ACETYLTRANSFERASE-RELATED"/>
    <property type="match status" value="1"/>
</dbReference>
<evidence type="ECO:0008006" key="3">
    <source>
        <dbReference type="Google" id="ProtNLM"/>
    </source>
</evidence>
<reference evidence="1" key="2">
    <citation type="submission" date="2021-08" db="EMBL/GenBank/DDBJ databases">
        <authorList>
            <person name="Eriksson T."/>
        </authorList>
    </citation>
    <scope>NUCLEOTIDE SEQUENCE</scope>
    <source>
        <strain evidence="1">Stoneville</strain>
        <tissue evidence="1">Whole head</tissue>
    </source>
</reference>
<evidence type="ECO:0000313" key="2">
    <source>
        <dbReference type="Proteomes" id="UP000719412"/>
    </source>
</evidence>
<dbReference type="GO" id="GO:0008080">
    <property type="term" value="F:N-acetyltransferase activity"/>
    <property type="evidence" value="ECO:0007669"/>
    <property type="project" value="TreeGrafter"/>
</dbReference>
<comment type="caution">
    <text evidence="1">The sequence shown here is derived from an EMBL/GenBank/DDBJ whole genome shotgun (WGS) entry which is preliminary data.</text>
</comment>